<dbReference type="RefSeq" id="WP_273748940.1">
    <property type="nucleotide sequence ID" value="NZ_JAQSJE010000009.1"/>
</dbReference>
<gene>
    <name evidence="2" type="ORF">PTQ27_09410</name>
</gene>
<sequence length="398" mass="43379">MTIQINVPSIQFTPQGLILPSEQEILNGVLADFNAAFGGGLSQNLETPQGQLASSIAAIIADKNNQIAWLVNNLDPTYSDGIMQDAIAKIYFVKRKGRVNSFATCQFIGLPGVTIPKGLVIKDTTNNEWILDEEISILENGTVEGRVIANGVYGAKANTITKIHQSIIGLDRVTNPQDAVVGTERESRQDFAERFKKSVAINSQGMPASVYANVSKLAGVTDCYVVDNPKGVAVQVGSSRYSIKPHSIYVAVMGGNEQQIAEEIWRYTGNGCDYNGNRTVTVTDNTYTDPKPTYEIQFMRPATTPIYFQVKLKRGATIGSDQTAKETIPKTFQRLSKSKIGATLYAVEFVSDLVTALPEEHLLDVKIGLNQRTYTDAITVGIDQYPTIAAENISVVFV</sequence>
<evidence type="ECO:0000313" key="3">
    <source>
        <dbReference type="Proteomes" id="UP001221909"/>
    </source>
</evidence>
<dbReference type="EMBL" id="JAQSJE010000009">
    <property type="protein sequence ID" value="MDD0824675.1"/>
    <property type="molecule type" value="Genomic_DNA"/>
</dbReference>
<keyword evidence="3" id="KW-1185">Reference proteome</keyword>
<proteinExistence type="predicted"/>
<reference evidence="2 3" key="1">
    <citation type="submission" date="2023-02" db="EMBL/GenBank/DDBJ databases">
        <title>Mannheimia cairiniae sp. nov., a novel species of Mannheimia obtained from moscovy ducks (Cairina moschata) and reclassification of Mannheimia ovis as heterotypic synonym of Mannheimia pernigra.</title>
        <authorList>
            <person name="Christensen H."/>
        </authorList>
    </citation>
    <scope>NUCLEOTIDE SEQUENCE [LARGE SCALE GENOMIC DNA]</scope>
    <source>
        <strain evidence="2 3">AT1</strain>
    </source>
</reference>
<name>A0ABT5MRK4_9PAST</name>
<organism evidence="2 3">
    <name type="scientific">Mannheimia cairinae</name>
    <dbReference type="NCBI Taxonomy" id="3025936"/>
    <lineage>
        <taxon>Bacteria</taxon>
        <taxon>Pseudomonadati</taxon>
        <taxon>Pseudomonadota</taxon>
        <taxon>Gammaproteobacteria</taxon>
        <taxon>Pasteurellales</taxon>
        <taxon>Pasteurellaceae</taxon>
        <taxon>Mannheimia</taxon>
    </lineage>
</organism>
<feature type="domain" description="Baseplate protein J-like barrel" evidence="1">
    <location>
        <begin position="104"/>
        <end position="180"/>
    </location>
</feature>
<dbReference type="Proteomes" id="UP001221909">
    <property type="component" value="Unassembled WGS sequence"/>
</dbReference>
<evidence type="ECO:0000259" key="1">
    <source>
        <dbReference type="Pfam" id="PF04865"/>
    </source>
</evidence>
<comment type="caution">
    <text evidence="2">The sequence shown here is derived from an EMBL/GenBank/DDBJ whole genome shotgun (WGS) entry which is preliminary data.</text>
</comment>
<dbReference type="Pfam" id="PF04865">
    <property type="entry name" value="Baseplate_J"/>
    <property type="match status" value="1"/>
</dbReference>
<accession>A0ABT5MRK4</accession>
<evidence type="ECO:0000313" key="2">
    <source>
        <dbReference type="EMBL" id="MDD0824675.1"/>
    </source>
</evidence>
<protein>
    <submittedName>
        <fullName evidence="2">Baseplate J/gp47 family protein</fullName>
    </submittedName>
</protein>
<dbReference type="InterPro" id="IPR006949">
    <property type="entry name" value="Barrel_Baseplate_J-like"/>
</dbReference>